<sequence>MIGMFIAWKDGFGLLSPIINPISEMPIIGLPFGILDTDILGRTLATFAGAYLLPRDNPLRALFWGEDKIVIGISAGFILTSVLLV</sequence>
<accession>A0AAV3X8V7</accession>
<evidence type="ECO:0000313" key="2">
    <source>
        <dbReference type="Proteomes" id="UP001050975"/>
    </source>
</evidence>
<evidence type="ECO:0000313" key="1">
    <source>
        <dbReference type="EMBL" id="GET38843.1"/>
    </source>
</evidence>
<dbReference type="AlphaFoldDB" id="A0AAV3X8V7"/>
<organism evidence="1 2">
    <name type="scientific">Microseira wollei NIES-4236</name>
    <dbReference type="NCBI Taxonomy" id="2530354"/>
    <lineage>
        <taxon>Bacteria</taxon>
        <taxon>Bacillati</taxon>
        <taxon>Cyanobacteriota</taxon>
        <taxon>Cyanophyceae</taxon>
        <taxon>Oscillatoriophycideae</taxon>
        <taxon>Aerosakkonematales</taxon>
        <taxon>Aerosakkonemataceae</taxon>
        <taxon>Microseira</taxon>
    </lineage>
</organism>
<keyword evidence="2" id="KW-1185">Reference proteome</keyword>
<proteinExistence type="predicted"/>
<reference evidence="1" key="1">
    <citation type="submission" date="2019-10" db="EMBL/GenBank/DDBJ databases">
        <title>Draft genome sequece of Microseira wollei NIES-4236.</title>
        <authorList>
            <person name="Yamaguchi H."/>
            <person name="Suzuki S."/>
            <person name="Kawachi M."/>
        </authorList>
    </citation>
    <scope>NUCLEOTIDE SEQUENCE</scope>
    <source>
        <strain evidence="1">NIES-4236</strain>
    </source>
</reference>
<protein>
    <submittedName>
        <fullName evidence="1">Uncharacterized protein</fullName>
    </submittedName>
</protein>
<comment type="caution">
    <text evidence="1">The sequence shown here is derived from an EMBL/GenBank/DDBJ whole genome shotgun (WGS) entry which is preliminary data.</text>
</comment>
<name>A0AAV3X8V7_9CYAN</name>
<dbReference type="EMBL" id="BLAY01000053">
    <property type="protein sequence ID" value="GET38843.1"/>
    <property type="molecule type" value="Genomic_DNA"/>
</dbReference>
<gene>
    <name evidence="1" type="ORF">MiSe_36020</name>
</gene>
<dbReference type="Proteomes" id="UP001050975">
    <property type="component" value="Unassembled WGS sequence"/>
</dbReference>